<keyword evidence="3" id="KW-1185">Reference proteome</keyword>
<evidence type="ECO:0000313" key="3">
    <source>
        <dbReference type="Proteomes" id="UP000322225"/>
    </source>
</evidence>
<gene>
    <name evidence="2" type="ORF">CI109_103927</name>
</gene>
<reference evidence="2" key="1">
    <citation type="submission" date="2017-08" db="EMBL/GenBank/DDBJ databases">
        <authorList>
            <person name="Cuomo C."/>
            <person name="Billmyre B."/>
            <person name="Heitman J."/>
        </authorList>
    </citation>
    <scope>NUCLEOTIDE SEQUENCE</scope>
    <source>
        <strain evidence="2">CBS 12478</strain>
    </source>
</reference>
<feature type="compositionally biased region" description="Gly residues" evidence="1">
    <location>
        <begin position="66"/>
        <end position="75"/>
    </location>
</feature>
<dbReference type="GeneID" id="43590911"/>
<dbReference type="Proteomes" id="UP000322225">
    <property type="component" value="Chromosome 7"/>
</dbReference>
<accession>A0A5M6BTE9</accession>
<proteinExistence type="predicted"/>
<dbReference type="KEGG" id="ksn:43590911"/>
<feature type="compositionally biased region" description="Polar residues" evidence="1">
    <location>
        <begin position="47"/>
        <end position="57"/>
    </location>
</feature>
<reference evidence="2" key="2">
    <citation type="submission" date="2024-01" db="EMBL/GenBank/DDBJ databases">
        <title>Comparative genomics of Cryptococcus and Kwoniella reveals pathogenesis evolution and contrasting modes of karyotype evolution via chromosome fusion or intercentromeric recombination.</title>
        <authorList>
            <person name="Coelho M.A."/>
            <person name="David-Palma M."/>
            <person name="Shea T."/>
            <person name="Bowers K."/>
            <person name="McGinley-Smith S."/>
            <person name="Mohammad A.W."/>
            <person name="Gnirke A."/>
            <person name="Yurkov A.M."/>
            <person name="Nowrousian M."/>
            <person name="Sun S."/>
            <person name="Cuomo C.A."/>
            <person name="Heitman J."/>
        </authorList>
    </citation>
    <scope>NUCLEOTIDE SEQUENCE</scope>
    <source>
        <strain evidence="2">CBS 12478</strain>
    </source>
</reference>
<dbReference type="OrthoDB" id="2590936at2759"/>
<feature type="compositionally biased region" description="Basic and acidic residues" evidence="1">
    <location>
        <begin position="7"/>
        <end position="18"/>
    </location>
</feature>
<dbReference type="RefSeq" id="XP_031858951.1">
    <property type="nucleotide sequence ID" value="XM_032006748.1"/>
</dbReference>
<sequence>MEGNIDNAKKFLNSEEGKAMNQQIFGNNNQASGDPQKDSDSAPSYDAQGNQGASGQFGQEGQFGAVRGGGFGSGVPGLAKGPDGQPQGGQQKTGGGDYEGYDQGDSTGEGGWGKNAQGGAFSRQNQLGTDHKNHANPGGVDNSPDMEGYKTGYSTPGYRREDEDEEERAKKLNQNVYGDQADDRGSKGNDYNEAI</sequence>
<name>A0A5M6BTE9_9TREE</name>
<dbReference type="EMBL" id="CP144057">
    <property type="protein sequence ID" value="WWD19467.1"/>
    <property type="molecule type" value="Genomic_DNA"/>
</dbReference>
<protein>
    <submittedName>
        <fullName evidence="2">Uncharacterized protein</fullName>
    </submittedName>
</protein>
<evidence type="ECO:0000313" key="2">
    <source>
        <dbReference type="EMBL" id="WWD19467.1"/>
    </source>
</evidence>
<feature type="region of interest" description="Disordered" evidence="1">
    <location>
        <begin position="1"/>
        <end position="195"/>
    </location>
</feature>
<dbReference type="AlphaFoldDB" id="A0A5M6BTE9"/>
<feature type="compositionally biased region" description="Polar residues" evidence="1">
    <location>
        <begin position="20"/>
        <end position="33"/>
    </location>
</feature>
<evidence type="ECO:0000256" key="1">
    <source>
        <dbReference type="SAM" id="MobiDB-lite"/>
    </source>
</evidence>
<organism evidence="2 3">
    <name type="scientific">Kwoniella shandongensis</name>
    <dbReference type="NCBI Taxonomy" id="1734106"/>
    <lineage>
        <taxon>Eukaryota</taxon>
        <taxon>Fungi</taxon>
        <taxon>Dikarya</taxon>
        <taxon>Basidiomycota</taxon>
        <taxon>Agaricomycotina</taxon>
        <taxon>Tremellomycetes</taxon>
        <taxon>Tremellales</taxon>
        <taxon>Cryptococcaceae</taxon>
        <taxon>Kwoniella</taxon>
    </lineage>
</organism>
<feature type="compositionally biased region" description="Low complexity" evidence="1">
    <location>
        <begin position="76"/>
        <end position="90"/>
    </location>
</feature>